<sequence>MMRFCHGILTGALGLGLGLGFWPPLIFFIPAAGALAPAANPAPKAYNWAGVSLDKSTPPPRMTGLIIIYSAKLLLDVIITP</sequence>
<dbReference type="EMBL" id="JAGTJS010000001">
    <property type="protein sequence ID" value="KAH7275663.1"/>
    <property type="molecule type" value="Genomic_DNA"/>
</dbReference>
<organism evidence="1 2">
    <name type="scientific">Fusarium solani</name>
    <name type="common">Filamentous fungus</name>
    <dbReference type="NCBI Taxonomy" id="169388"/>
    <lineage>
        <taxon>Eukaryota</taxon>
        <taxon>Fungi</taxon>
        <taxon>Dikarya</taxon>
        <taxon>Ascomycota</taxon>
        <taxon>Pezizomycotina</taxon>
        <taxon>Sordariomycetes</taxon>
        <taxon>Hypocreomycetidae</taxon>
        <taxon>Hypocreales</taxon>
        <taxon>Nectriaceae</taxon>
        <taxon>Fusarium</taxon>
        <taxon>Fusarium solani species complex</taxon>
    </lineage>
</organism>
<reference evidence="1" key="1">
    <citation type="journal article" date="2021" name="Nat. Commun.">
        <title>Genetic determinants of endophytism in the Arabidopsis root mycobiome.</title>
        <authorList>
            <person name="Mesny F."/>
            <person name="Miyauchi S."/>
            <person name="Thiergart T."/>
            <person name="Pickel B."/>
            <person name="Atanasova L."/>
            <person name="Karlsson M."/>
            <person name="Huettel B."/>
            <person name="Barry K.W."/>
            <person name="Haridas S."/>
            <person name="Chen C."/>
            <person name="Bauer D."/>
            <person name="Andreopoulos W."/>
            <person name="Pangilinan J."/>
            <person name="LaButti K."/>
            <person name="Riley R."/>
            <person name="Lipzen A."/>
            <person name="Clum A."/>
            <person name="Drula E."/>
            <person name="Henrissat B."/>
            <person name="Kohler A."/>
            <person name="Grigoriev I.V."/>
            <person name="Martin F.M."/>
            <person name="Hacquard S."/>
        </authorList>
    </citation>
    <scope>NUCLEOTIDE SEQUENCE</scope>
    <source>
        <strain evidence="1">FSSC 5 MPI-SDFR-AT-0091</strain>
    </source>
</reference>
<name>A0A9P9REL6_FUSSL</name>
<dbReference type="Proteomes" id="UP000736672">
    <property type="component" value="Unassembled WGS sequence"/>
</dbReference>
<proteinExistence type="predicted"/>
<protein>
    <submittedName>
        <fullName evidence="1">Uncharacterized protein</fullName>
    </submittedName>
</protein>
<comment type="caution">
    <text evidence="1">The sequence shown here is derived from an EMBL/GenBank/DDBJ whole genome shotgun (WGS) entry which is preliminary data.</text>
</comment>
<evidence type="ECO:0000313" key="2">
    <source>
        <dbReference type="Proteomes" id="UP000736672"/>
    </source>
</evidence>
<keyword evidence="2" id="KW-1185">Reference proteome</keyword>
<evidence type="ECO:0000313" key="1">
    <source>
        <dbReference type="EMBL" id="KAH7275663.1"/>
    </source>
</evidence>
<gene>
    <name evidence="1" type="ORF">B0J15DRAFT_475580</name>
</gene>
<accession>A0A9P9REL6</accession>
<dbReference type="AlphaFoldDB" id="A0A9P9REL6"/>